<dbReference type="SUPFAM" id="SSF52317">
    <property type="entry name" value="Class I glutamine amidotransferase-like"/>
    <property type="match status" value="1"/>
</dbReference>
<keyword evidence="1" id="KW-0732">Signal</keyword>
<dbReference type="Pfam" id="PF06283">
    <property type="entry name" value="ThuA"/>
    <property type="match status" value="1"/>
</dbReference>
<proteinExistence type="predicted"/>
<gene>
    <name evidence="3" type="ORF">L201_006649</name>
</gene>
<accession>A0AAX4K3F6</accession>
<feature type="chain" id="PRO_5043376987" description="ThuA-like domain-containing protein" evidence="1">
    <location>
        <begin position="21"/>
        <end position="191"/>
    </location>
</feature>
<evidence type="ECO:0000313" key="4">
    <source>
        <dbReference type="Proteomes" id="UP001355207"/>
    </source>
</evidence>
<dbReference type="Proteomes" id="UP001355207">
    <property type="component" value="Chromosome 9"/>
</dbReference>
<dbReference type="PANTHER" id="PTHR40469">
    <property type="entry name" value="SECRETED GLYCOSYL HYDROLASE"/>
    <property type="match status" value="1"/>
</dbReference>
<reference evidence="3 4" key="1">
    <citation type="submission" date="2024-01" db="EMBL/GenBank/DDBJ databases">
        <title>Comparative genomics of Cryptococcus and Kwoniella reveals pathogenesis evolution and contrasting modes of karyotype evolution via chromosome fusion or intercentromeric recombination.</title>
        <authorList>
            <person name="Coelho M.A."/>
            <person name="David-Palma M."/>
            <person name="Shea T."/>
            <person name="Bowers K."/>
            <person name="McGinley-Smith S."/>
            <person name="Mohammad A.W."/>
            <person name="Gnirke A."/>
            <person name="Yurkov A.M."/>
            <person name="Nowrousian M."/>
            <person name="Sun S."/>
            <person name="Cuomo C.A."/>
            <person name="Heitman J."/>
        </authorList>
    </citation>
    <scope>NUCLEOTIDE SEQUENCE [LARGE SCALE GENOMIC DNA]</scope>
    <source>
        <strain evidence="3 4">CBS 6074</strain>
    </source>
</reference>
<dbReference type="Gene3D" id="3.40.50.880">
    <property type="match status" value="1"/>
</dbReference>
<feature type="signal peptide" evidence="1">
    <location>
        <begin position="1"/>
        <end position="20"/>
    </location>
</feature>
<sequence>MTIIQLIFFIYLLLTRRTTASSSIQSFPAYLPNSINTPKILVYTYTDGFRHDSIPTAIEVLSREKVNWGLDFDFTENKTLFNEEYLKEYDALMFISVTGEAFGREGEKAFQKYLQSGGNFIGVHAATCALYNSSIYQATIGALFEWHPVIQEATFLREIVTHPATANLPDQWRFLKKGYFLGRGSVLLSAL</sequence>
<name>A0AAX4K3F6_9TREE</name>
<organism evidence="3 4">
    <name type="scientific">Kwoniella dendrophila CBS 6074</name>
    <dbReference type="NCBI Taxonomy" id="1295534"/>
    <lineage>
        <taxon>Eukaryota</taxon>
        <taxon>Fungi</taxon>
        <taxon>Dikarya</taxon>
        <taxon>Basidiomycota</taxon>
        <taxon>Agaricomycotina</taxon>
        <taxon>Tremellomycetes</taxon>
        <taxon>Tremellales</taxon>
        <taxon>Cryptococcaceae</taxon>
        <taxon>Kwoniella</taxon>
    </lineage>
</organism>
<dbReference type="PANTHER" id="PTHR40469:SF2">
    <property type="entry name" value="GALACTOSE-BINDING DOMAIN-LIKE SUPERFAMILY PROTEIN"/>
    <property type="match status" value="1"/>
</dbReference>
<dbReference type="RefSeq" id="XP_066078465.1">
    <property type="nucleotide sequence ID" value="XM_066222368.1"/>
</dbReference>
<feature type="domain" description="ThuA-like" evidence="2">
    <location>
        <begin position="39"/>
        <end position="180"/>
    </location>
</feature>
<dbReference type="InterPro" id="IPR029062">
    <property type="entry name" value="Class_I_gatase-like"/>
</dbReference>
<evidence type="ECO:0000313" key="3">
    <source>
        <dbReference type="EMBL" id="WWC91703.1"/>
    </source>
</evidence>
<protein>
    <recommendedName>
        <fullName evidence="2">ThuA-like domain-containing protein</fullName>
    </recommendedName>
</protein>
<dbReference type="EMBL" id="CP144106">
    <property type="protein sequence ID" value="WWC91703.1"/>
    <property type="molecule type" value="Genomic_DNA"/>
</dbReference>
<dbReference type="GeneID" id="91097318"/>
<dbReference type="AlphaFoldDB" id="A0AAX4K3F6"/>
<keyword evidence="4" id="KW-1185">Reference proteome</keyword>
<evidence type="ECO:0000259" key="2">
    <source>
        <dbReference type="Pfam" id="PF06283"/>
    </source>
</evidence>
<evidence type="ECO:0000256" key="1">
    <source>
        <dbReference type="SAM" id="SignalP"/>
    </source>
</evidence>
<dbReference type="InterPro" id="IPR029010">
    <property type="entry name" value="ThuA-like"/>
</dbReference>